<proteinExistence type="predicted"/>
<evidence type="ECO:0000313" key="3">
    <source>
        <dbReference type="Proteomes" id="UP000039324"/>
    </source>
</evidence>
<evidence type="ECO:0008006" key="4">
    <source>
        <dbReference type="Google" id="ProtNLM"/>
    </source>
</evidence>
<dbReference type="OrthoDB" id="658285at2759"/>
<reference evidence="2 3" key="1">
    <citation type="submission" date="2015-02" db="EMBL/GenBank/DDBJ databases">
        <authorList>
            <person name="Chooi Y.-H."/>
        </authorList>
    </citation>
    <scope>NUCLEOTIDE SEQUENCE [LARGE SCALE GENOMIC DNA]</scope>
    <source>
        <strain evidence="2">E3</strain>
    </source>
</reference>
<evidence type="ECO:0000256" key="1">
    <source>
        <dbReference type="SAM" id="MobiDB-lite"/>
    </source>
</evidence>
<dbReference type="AlphaFoldDB" id="A0A0G4IUA6"/>
<keyword evidence="3" id="KW-1185">Reference proteome</keyword>
<dbReference type="EMBL" id="CDSF01000087">
    <property type="protein sequence ID" value="CEO98817.1"/>
    <property type="molecule type" value="Genomic_DNA"/>
</dbReference>
<evidence type="ECO:0000313" key="2">
    <source>
        <dbReference type="EMBL" id="CEO98817.1"/>
    </source>
</evidence>
<sequence length="106" mass="11597">MEGEGGASGADRRARRRALQALCKEHGLKAVGTTSDLSQRLSDHLERMNSAPQTPVRSDKRKRRVSFSPYHNRRPHPANQIETGLDPMRKKAVTSGASGYATSGLN</sequence>
<feature type="compositionally biased region" description="Basic residues" evidence="1">
    <location>
        <begin position="59"/>
        <end position="76"/>
    </location>
</feature>
<gene>
    <name evidence="2" type="ORF">PBRA_006931</name>
</gene>
<dbReference type="Proteomes" id="UP000039324">
    <property type="component" value="Unassembled WGS sequence"/>
</dbReference>
<protein>
    <recommendedName>
        <fullName evidence="4">SAP domain-containing protein</fullName>
    </recommendedName>
</protein>
<organism evidence="2 3">
    <name type="scientific">Plasmodiophora brassicae</name>
    <name type="common">Clubroot disease agent</name>
    <dbReference type="NCBI Taxonomy" id="37360"/>
    <lineage>
        <taxon>Eukaryota</taxon>
        <taxon>Sar</taxon>
        <taxon>Rhizaria</taxon>
        <taxon>Endomyxa</taxon>
        <taxon>Phytomyxea</taxon>
        <taxon>Plasmodiophorida</taxon>
        <taxon>Plasmodiophoridae</taxon>
        <taxon>Plasmodiophora</taxon>
    </lineage>
</organism>
<feature type="region of interest" description="Disordered" evidence="1">
    <location>
        <begin position="32"/>
        <end position="106"/>
    </location>
</feature>
<name>A0A0G4IUA6_PLABS</name>
<accession>A0A0G4IUA6</accession>
<feature type="compositionally biased region" description="Polar residues" evidence="1">
    <location>
        <begin position="95"/>
        <end position="106"/>
    </location>
</feature>